<proteinExistence type="predicted"/>
<dbReference type="SMART" id="SM00260">
    <property type="entry name" value="CheW"/>
    <property type="match status" value="1"/>
</dbReference>
<dbReference type="InterPro" id="IPR036097">
    <property type="entry name" value="HisK_dim/P_sf"/>
</dbReference>
<dbReference type="SMART" id="SM01231">
    <property type="entry name" value="H-kinase_dim"/>
    <property type="match status" value="1"/>
</dbReference>
<feature type="domain" description="HPt" evidence="15">
    <location>
        <begin position="11"/>
        <end position="115"/>
    </location>
</feature>
<evidence type="ECO:0000256" key="10">
    <source>
        <dbReference type="ARBA" id="ARBA00023012"/>
    </source>
</evidence>
<evidence type="ECO:0000256" key="4">
    <source>
        <dbReference type="ARBA" id="ARBA00022500"/>
    </source>
</evidence>
<dbReference type="PROSITE" id="PS50109">
    <property type="entry name" value="HIS_KIN"/>
    <property type="match status" value="1"/>
</dbReference>
<evidence type="ECO:0000256" key="8">
    <source>
        <dbReference type="ARBA" id="ARBA00022777"/>
    </source>
</evidence>
<evidence type="ECO:0000256" key="9">
    <source>
        <dbReference type="ARBA" id="ARBA00022840"/>
    </source>
</evidence>
<gene>
    <name evidence="16" type="ORF">GCM10025770_17660</name>
</gene>
<dbReference type="Gene3D" id="2.30.30.40">
    <property type="entry name" value="SH3 Domains"/>
    <property type="match status" value="1"/>
</dbReference>
<evidence type="ECO:0000259" key="13">
    <source>
        <dbReference type="PROSITE" id="PS50109"/>
    </source>
</evidence>
<comment type="caution">
    <text evidence="16">The sequence shown here is derived from an EMBL/GenBank/DDBJ whole genome shotgun (WGS) entry which is preliminary data.</text>
</comment>
<dbReference type="InterPro" id="IPR004358">
    <property type="entry name" value="Sig_transdc_His_kin-like_C"/>
</dbReference>
<dbReference type="EMBL" id="BAABLD010000008">
    <property type="protein sequence ID" value="GAA5164212.1"/>
    <property type="molecule type" value="Genomic_DNA"/>
</dbReference>
<dbReference type="SUPFAM" id="SSF55874">
    <property type="entry name" value="ATPase domain of HSP90 chaperone/DNA topoisomerase II/histidine kinase"/>
    <property type="match status" value="1"/>
</dbReference>
<dbReference type="InterPro" id="IPR005467">
    <property type="entry name" value="His_kinase_dom"/>
</dbReference>
<dbReference type="InterPro" id="IPR036890">
    <property type="entry name" value="HATPase_C_sf"/>
</dbReference>
<accession>A0ABP9QMF7</accession>
<evidence type="ECO:0000313" key="17">
    <source>
        <dbReference type="Proteomes" id="UP001500547"/>
    </source>
</evidence>
<dbReference type="PRINTS" id="PR00344">
    <property type="entry name" value="BCTRLSENSOR"/>
</dbReference>
<feature type="domain" description="CheW-like" evidence="14">
    <location>
        <begin position="594"/>
        <end position="727"/>
    </location>
</feature>
<protein>
    <recommendedName>
        <fullName evidence="3">Chemotaxis protein CheA</fullName>
        <ecNumber evidence="2">2.7.13.3</ecNumber>
    </recommendedName>
</protein>
<sequence length="737" mass="80507">MTRQTGATAAMDTALLEARETFFAESRELLESMEDILLRLEEDPGDEETLNALFRVAHTIKGSAGLFDLHRIVGFTHILESVLDRARAGQLLIEGEITALLLRCRDHIATLIDEIVIDDLPLERQQFSCANGDALTAGLMAALGAPAATDTQAAAPRGLTTEKPAEGTRMTRWQIRAGFGRDTFRHGMDPVAVMRFLATLGEAHAIEAGLAPLPERGEYDPEDCLTRFSVMLDSDCSREELEAAFDFVRDDCEFAIEAMPGQLDADIQRIHDLPDVALPLGEILLQSGNVVPEALAAGLALQFGQPPDSRPQLGQILLKNDAVSEPVLGAALARQQHGREPIAHESSFIRVRADKLDRLINLVGELVVGCAGVTLRAQRNGDGDLYESAESLSSLVELIRDDAMQLRMVPIADTFRRFNRVVRDTSHELGKQIVLQIEGADNELDKSMVEKLTDPLTHLVRNAIDHGIEHPDQRAAAGKPAEGHLKLSARHESGCFVIEVSDDGAGLNRERILAKALERGLAQVGRDYSDAEVWQFIFEPGFSTASALTNLSGRGVGMDVVRRSIQSLRGSIEVESRAGAGTRITLRMPLTLAIIDGFIVGVGRAQYVVPLDMVVECVELTLGEQSALHQRHYINLRGEVLPFVRLRDAFDLQPAESDARESVVVVQFGKQRVGLVVDALLGEFQTVIRPLSRLFQRLRCIAGSTILGTGEVALILDVAALIERSSRDEQTQLATLI</sequence>
<dbReference type="CDD" id="cd00088">
    <property type="entry name" value="HPT"/>
    <property type="match status" value="1"/>
</dbReference>
<dbReference type="Pfam" id="PF02895">
    <property type="entry name" value="H-kinase_dim"/>
    <property type="match status" value="1"/>
</dbReference>
<evidence type="ECO:0000259" key="15">
    <source>
        <dbReference type="PROSITE" id="PS50894"/>
    </source>
</evidence>
<dbReference type="InterPro" id="IPR036641">
    <property type="entry name" value="HPT_dom_sf"/>
</dbReference>
<dbReference type="Pfam" id="PF02518">
    <property type="entry name" value="HATPase_c"/>
    <property type="match status" value="1"/>
</dbReference>
<dbReference type="Gene3D" id="3.30.565.10">
    <property type="entry name" value="Histidine kinase-like ATPase, C-terminal domain"/>
    <property type="match status" value="1"/>
</dbReference>
<dbReference type="InterPro" id="IPR008207">
    <property type="entry name" value="Sig_transdc_His_kin_Hpt_dom"/>
</dbReference>
<keyword evidence="9" id="KW-0067">ATP-binding</keyword>
<dbReference type="CDD" id="cd16916">
    <property type="entry name" value="HATPase_CheA-like"/>
    <property type="match status" value="1"/>
</dbReference>
<dbReference type="PANTHER" id="PTHR43395:SF10">
    <property type="entry name" value="CHEMOTAXIS PROTEIN CHEA"/>
    <property type="match status" value="1"/>
</dbReference>
<dbReference type="PROSITE" id="PS50894">
    <property type="entry name" value="HPT"/>
    <property type="match status" value="1"/>
</dbReference>
<comment type="function">
    <text evidence="11">Involved in the transmission of sensory signals from the chemoreceptors to the flagellar motors. CheA is autophosphorylated; it can transfer its phosphate group to either CheB or CheY.</text>
</comment>
<evidence type="ECO:0000256" key="12">
    <source>
        <dbReference type="PROSITE-ProRule" id="PRU00110"/>
    </source>
</evidence>
<dbReference type="SMART" id="SM00073">
    <property type="entry name" value="HPT"/>
    <property type="match status" value="1"/>
</dbReference>
<dbReference type="InterPro" id="IPR036061">
    <property type="entry name" value="CheW-like_dom_sf"/>
</dbReference>
<comment type="catalytic activity">
    <reaction evidence="1">
        <text>ATP + protein L-histidine = ADP + protein N-phospho-L-histidine.</text>
        <dbReference type="EC" id="2.7.13.3"/>
    </reaction>
</comment>
<dbReference type="SUPFAM" id="SSF50341">
    <property type="entry name" value="CheW-like"/>
    <property type="match status" value="1"/>
</dbReference>
<evidence type="ECO:0000256" key="6">
    <source>
        <dbReference type="ARBA" id="ARBA00022679"/>
    </source>
</evidence>
<dbReference type="InterPro" id="IPR037006">
    <property type="entry name" value="CheA-like_homodim_sf"/>
</dbReference>
<reference evidence="17" key="1">
    <citation type="journal article" date="2019" name="Int. J. Syst. Evol. Microbiol.">
        <title>The Global Catalogue of Microorganisms (GCM) 10K type strain sequencing project: providing services to taxonomists for standard genome sequencing and annotation.</title>
        <authorList>
            <consortium name="The Broad Institute Genomics Platform"/>
            <consortium name="The Broad Institute Genome Sequencing Center for Infectious Disease"/>
            <person name="Wu L."/>
            <person name="Ma J."/>
        </authorList>
    </citation>
    <scope>NUCLEOTIDE SEQUENCE [LARGE SCALE GENOMIC DNA]</scope>
    <source>
        <strain evidence="17">JCM 18715</strain>
    </source>
</reference>
<dbReference type="EC" id="2.7.13.3" evidence="2"/>
<dbReference type="InterPro" id="IPR002545">
    <property type="entry name" value="CheW-lke_dom"/>
</dbReference>
<evidence type="ECO:0000259" key="14">
    <source>
        <dbReference type="PROSITE" id="PS50851"/>
    </source>
</evidence>
<dbReference type="InterPro" id="IPR003594">
    <property type="entry name" value="HATPase_dom"/>
</dbReference>
<dbReference type="SMART" id="SM00387">
    <property type="entry name" value="HATPase_c"/>
    <property type="match status" value="1"/>
</dbReference>
<keyword evidence="8" id="KW-0418">Kinase</keyword>
<dbReference type="Gene3D" id="1.20.120.160">
    <property type="entry name" value="HPT domain"/>
    <property type="match status" value="1"/>
</dbReference>
<dbReference type="SUPFAM" id="SSF47384">
    <property type="entry name" value="Homodimeric domain of signal transducing histidine kinase"/>
    <property type="match status" value="1"/>
</dbReference>
<dbReference type="RefSeq" id="WP_345532544.1">
    <property type="nucleotide sequence ID" value="NZ_BAABLD010000008.1"/>
</dbReference>
<dbReference type="Pfam" id="PF01627">
    <property type="entry name" value="Hpt"/>
    <property type="match status" value="1"/>
</dbReference>
<keyword evidence="6" id="KW-0808">Transferase</keyword>
<evidence type="ECO:0000256" key="5">
    <source>
        <dbReference type="ARBA" id="ARBA00022553"/>
    </source>
</evidence>
<evidence type="ECO:0000256" key="1">
    <source>
        <dbReference type="ARBA" id="ARBA00000085"/>
    </source>
</evidence>
<organism evidence="16 17">
    <name type="scientific">Viridibacterium curvum</name>
    <dbReference type="NCBI Taxonomy" id="1101404"/>
    <lineage>
        <taxon>Bacteria</taxon>
        <taxon>Pseudomonadati</taxon>
        <taxon>Pseudomonadota</taxon>
        <taxon>Betaproteobacteria</taxon>
        <taxon>Rhodocyclales</taxon>
        <taxon>Rhodocyclaceae</taxon>
        <taxon>Viridibacterium</taxon>
    </lineage>
</organism>
<dbReference type="Proteomes" id="UP001500547">
    <property type="component" value="Unassembled WGS sequence"/>
</dbReference>
<keyword evidence="17" id="KW-1185">Reference proteome</keyword>
<feature type="modified residue" description="Phosphohistidine" evidence="12">
    <location>
        <position position="58"/>
    </location>
</feature>
<dbReference type="InterPro" id="IPR051315">
    <property type="entry name" value="Bact_Chemotaxis_CheA"/>
</dbReference>
<dbReference type="PANTHER" id="PTHR43395">
    <property type="entry name" value="SENSOR HISTIDINE KINASE CHEA"/>
    <property type="match status" value="1"/>
</dbReference>
<dbReference type="CDD" id="cd00731">
    <property type="entry name" value="CheA_reg"/>
    <property type="match status" value="1"/>
</dbReference>
<evidence type="ECO:0000256" key="7">
    <source>
        <dbReference type="ARBA" id="ARBA00022741"/>
    </source>
</evidence>
<feature type="domain" description="Histidine kinase" evidence="13">
    <location>
        <begin position="385"/>
        <end position="592"/>
    </location>
</feature>
<dbReference type="InterPro" id="IPR004105">
    <property type="entry name" value="CheA-like_dim"/>
</dbReference>
<dbReference type="Pfam" id="PF01584">
    <property type="entry name" value="CheW"/>
    <property type="match status" value="1"/>
</dbReference>
<keyword evidence="4" id="KW-0145">Chemotaxis</keyword>
<evidence type="ECO:0000256" key="11">
    <source>
        <dbReference type="ARBA" id="ARBA00035100"/>
    </source>
</evidence>
<dbReference type="SUPFAM" id="SSF47226">
    <property type="entry name" value="Histidine-containing phosphotransfer domain, HPT domain"/>
    <property type="match status" value="1"/>
</dbReference>
<keyword evidence="5 12" id="KW-0597">Phosphoprotein</keyword>
<evidence type="ECO:0000313" key="16">
    <source>
        <dbReference type="EMBL" id="GAA5164212.1"/>
    </source>
</evidence>
<keyword evidence="7" id="KW-0547">Nucleotide-binding</keyword>
<dbReference type="PROSITE" id="PS50851">
    <property type="entry name" value="CHEW"/>
    <property type="match status" value="1"/>
</dbReference>
<name>A0ABP9QMF7_9RHOO</name>
<dbReference type="Gene3D" id="1.10.287.560">
    <property type="entry name" value="Histidine kinase CheA-like, homodimeric domain"/>
    <property type="match status" value="1"/>
</dbReference>
<evidence type="ECO:0000256" key="3">
    <source>
        <dbReference type="ARBA" id="ARBA00021495"/>
    </source>
</evidence>
<keyword evidence="10" id="KW-0902">Two-component regulatory system</keyword>
<evidence type="ECO:0000256" key="2">
    <source>
        <dbReference type="ARBA" id="ARBA00012438"/>
    </source>
</evidence>